<gene>
    <name evidence="2" type="ORF">SAMN06297280_0458</name>
</gene>
<name>A0A285I6G8_9GAMM</name>
<evidence type="ECO:0000256" key="1">
    <source>
        <dbReference type="SAM" id="SignalP"/>
    </source>
</evidence>
<dbReference type="Proteomes" id="UP000219353">
    <property type="component" value="Unassembled WGS sequence"/>
</dbReference>
<protein>
    <submittedName>
        <fullName evidence="2">Uncharacterized protein</fullName>
    </submittedName>
</protein>
<reference evidence="3" key="1">
    <citation type="submission" date="2017-09" db="EMBL/GenBank/DDBJ databases">
        <authorList>
            <person name="Varghese N."/>
            <person name="Submissions S."/>
        </authorList>
    </citation>
    <scope>NUCLEOTIDE SEQUENCE [LARGE SCALE GENOMIC DNA]</scope>
    <source>
        <strain evidence="3">CGMCC 1.12461</strain>
    </source>
</reference>
<accession>A0A285I6G8</accession>
<organism evidence="2 3">
    <name type="scientific">Arsukibacterium tuosuense</name>
    <dbReference type="NCBI Taxonomy" id="1323745"/>
    <lineage>
        <taxon>Bacteria</taxon>
        <taxon>Pseudomonadati</taxon>
        <taxon>Pseudomonadota</taxon>
        <taxon>Gammaproteobacteria</taxon>
        <taxon>Chromatiales</taxon>
        <taxon>Chromatiaceae</taxon>
        <taxon>Arsukibacterium</taxon>
    </lineage>
</organism>
<feature type="chain" id="PRO_5013216167" evidence="1">
    <location>
        <begin position="25"/>
        <end position="174"/>
    </location>
</feature>
<evidence type="ECO:0000313" key="2">
    <source>
        <dbReference type="EMBL" id="SNY42551.1"/>
    </source>
</evidence>
<dbReference type="OrthoDB" id="5765746at2"/>
<evidence type="ECO:0000313" key="3">
    <source>
        <dbReference type="Proteomes" id="UP000219353"/>
    </source>
</evidence>
<proteinExistence type="predicted"/>
<feature type="signal peptide" evidence="1">
    <location>
        <begin position="1"/>
        <end position="24"/>
    </location>
</feature>
<dbReference type="AlphaFoldDB" id="A0A285I6G8"/>
<sequence>MKVINKPYVWLVVGVMLLSFKAAASATVQFNADRNASCWQIIEQRKPGFCRLYFQFVGDKPDTIYADQTLLSHSISEYPAKRSGYPTTFQQLEYALQFFQYSAERFKIRNNLVFIRSDDGSVQLNMGILTSASGGYSYLMADNETQIKQLIADLQKPDAQSSRYRRSIEQLFRN</sequence>
<dbReference type="RefSeq" id="WP_097109726.1">
    <property type="nucleotide sequence ID" value="NZ_OBEB01000001.1"/>
</dbReference>
<keyword evidence="1" id="KW-0732">Signal</keyword>
<keyword evidence="3" id="KW-1185">Reference proteome</keyword>
<dbReference type="EMBL" id="OBEB01000001">
    <property type="protein sequence ID" value="SNY42551.1"/>
    <property type="molecule type" value="Genomic_DNA"/>
</dbReference>